<evidence type="ECO:0008006" key="4">
    <source>
        <dbReference type="Google" id="ProtNLM"/>
    </source>
</evidence>
<feature type="region of interest" description="Disordered" evidence="1">
    <location>
        <begin position="65"/>
        <end position="85"/>
    </location>
</feature>
<evidence type="ECO:0000256" key="1">
    <source>
        <dbReference type="SAM" id="MobiDB-lite"/>
    </source>
</evidence>
<dbReference type="InterPro" id="IPR057513">
    <property type="entry name" value="Rv1893"/>
</dbReference>
<keyword evidence="3" id="KW-1185">Reference proteome</keyword>
<accession>A0ABX3SY19</accession>
<gene>
    <name evidence="2" type="ORF">BST29_03365</name>
</gene>
<feature type="compositionally biased region" description="Acidic residues" evidence="1">
    <location>
        <begin position="69"/>
        <end position="85"/>
    </location>
</feature>
<dbReference type="Pfam" id="PF23706">
    <property type="entry name" value="Rv1893"/>
    <property type="match status" value="1"/>
</dbReference>
<dbReference type="Proteomes" id="UP000243140">
    <property type="component" value="Unassembled WGS sequence"/>
</dbReference>
<proteinExistence type="predicted"/>
<evidence type="ECO:0000313" key="2">
    <source>
        <dbReference type="EMBL" id="ORA84627.1"/>
    </source>
</evidence>
<protein>
    <recommendedName>
        <fullName evidence="4">Antitoxin</fullName>
    </recommendedName>
</protein>
<reference evidence="2 3" key="1">
    <citation type="submission" date="2017-02" db="EMBL/GenBank/DDBJ databases">
        <title>The new phylogeny of genus Mycobacterium.</title>
        <authorList>
            <person name="Tortoli E."/>
            <person name="Trovato A."/>
            <person name="Cirillo D.M."/>
        </authorList>
    </citation>
    <scope>NUCLEOTIDE SEQUENCE [LARGE SCALE GENOMIC DNA]</scope>
    <source>
        <strain evidence="2 3">IP1130001</strain>
    </source>
</reference>
<name>A0ABX3SY19_MYCMA</name>
<sequence>MGFNPKDAVDAARDIATNAVEKASDIVEHASDIIRGDIAGGTSGIVQNSIDIGTYAMDRAKEVFTGSNELDDEADDDVDDDLNDE</sequence>
<dbReference type="EMBL" id="MVHV01000003">
    <property type="protein sequence ID" value="ORA84627.1"/>
    <property type="molecule type" value="Genomic_DNA"/>
</dbReference>
<evidence type="ECO:0000313" key="3">
    <source>
        <dbReference type="Proteomes" id="UP000243140"/>
    </source>
</evidence>
<organism evidence="2 3">
    <name type="scientific">Mycobacterium malmoense</name>
    <dbReference type="NCBI Taxonomy" id="1780"/>
    <lineage>
        <taxon>Bacteria</taxon>
        <taxon>Bacillati</taxon>
        <taxon>Actinomycetota</taxon>
        <taxon>Actinomycetes</taxon>
        <taxon>Mycobacteriales</taxon>
        <taxon>Mycobacteriaceae</taxon>
        <taxon>Mycobacterium</taxon>
    </lineage>
</organism>
<dbReference type="RefSeq" id="WP_071511895.1">
    <property type="nucleotide sequence ID" value="NZ_CP060015.1"/>
</dbReference>
<comment type="caution">
    <text evidence="2">The sequence shown here is derived from an EMBL/GenBank/DDBJ whole genome shotgun (WGS) entry which is preliminary data.</text>
</comment>